<dbReference type="Gene3D" id="3.30.9.10">
    <property type="entry name" value="D-Amino Acid Oxidase, subunit A, domain 2"/>
    <property type="match status" value="1"/>
</dbReference>
<evidence type="ECO:0000256" key="3">
    <source>
        <dbReference type="ARBA" id="ARBA00022827"/>
    </source>
</evidence>
<comment type="cofactor">
    <cofactor evidence="1">
        <name>FAD</name>
        <dbReference type="ChEBI" id="CHEBI:57692"/>
    </cofactor>
</comment>
<accession>A0AAV4UG06</accession>
<dbReference type="InterPro" id="IPR036188">
    <property type="entry name" value="FAD/NAD-bd_sf"/>
</dbReference>
<keyword evidence="6" id="KW-1185">Reference proteome</keyword>
<evidence type="ECO:0000313" key="6">
    <source>
        <dbReference type="Proteomes" id="UP001054837"/>
    </source>
</evidence>
<comment type="caution">
    <text evidence="5">The sequence shown here is derived from an EMBL/GenBank/DDBJ whole genome shotgun (WGS) entry which is preliminary data.</text>
</comment>
<evidence type="ECO:0000256" key="4">
    <source>
        <dbReference type="ARBA" id="ARBA00023002"/>
    </source>
</evidence>
<organism evidence="5 6">
    <name type="scientific">Caerostris darwini</name>
    <dbReference type="NCBI Taxonomy" id="1538125"/>
    <lineage>
        <taxon>Eukaryota</taxon>
        <taxon>Metazoa</taxon>
        <taxon>Ecdysozoa</taxon>
        <taxon>Arthropoda</taxon>
        <taxon>Chelicerata</taxon>
        <taxon>Arachnida</taxon>
        <taxon>Araneae</taxon>
        <taxon>Araneomorphae</taxon>
        <taxon>Entelegynae</taxon>
        <taxon>Araneoidea</taxon>
        <taxon>Araneidae</taxon>
        <taxon>Caerostris</taxon>
    </lineage>
</organism>
<reference evidence="5 6" key="1">
    <citation type="submission" date="2021-06" db="EMBL/GenBank/DDBJ databases">
        <title>Caerostris darwini draft genome.</title>
        <authorList>
            <person name="Kono N."/>
            <person name="Arakawa K."/>
        </authorList>
    </citation>
    <scope>NUCLEOTIDE SEQUENCE [LARGE SCALE GENOMIC DNA]</scope>
</reference>
<dbReference type="Gene3D" id="3.50.50.60">
    <property type="entry name" value="FAD/NAD(P)-binding domain"/>
    <property type="match status" value="1"/>
</dbReference>
<gene>
    <name evidence="5" type="primary">AVEN_224318_1</name>
    <name evidence="5" type="ORF">CDAR_184301</name>
</gene>
<dbReference type="Proteomes" id="UP001054837">
    <property type="component" value="Unassembled WGS sequence"/>
</dbReference>
<evidence type="ECO:0000313" key="5">
    <source>
        <dbReference type="EMBL" id="GIY56708.1"/>
    </source>
</evidence>
<keyword evidence="4" id="KW-0560">Oxidoreductase</keyword>
<dbReference type="GO" id="GO:0050660">
    <property type="term" value="F:flavin adenine dinucleotide binding"/>
    <property type="evidence" value="ECO:0007669"/>
    <property type="project" value="InterPro"/>
</dbReference>
<dbReference type="AlphaFoldDB" id="A0AAV4UG06"/>
<evidence type="ECO:0000256" key="2">
    <source>
        <dbReference type="ARBA" id="ARBA00022630"/>
    </source>
</evidence>
<dbReference type="GO" id="GO:0008115">
    <property type="term" value="F:sarcosine oxidase activity"/>
    <property type="evidence" value="ECO:0007669"/>
    <property type="project" value="TreeGrafter"/>
</dbReference>
<dbReference type="EMBL" id="BPLQ01011219">
    <property type="protein sequence ID" value="GIY56708.1"/>
    <property type="molecule type" value="Genomic_DNA"/>
</dbReference>
<name>A0AAV4UG06_9ARAC</name>
<dbReference type="PANTHER" id="PTHR10961:SF10">
    <property type="entry name" value="FAD DEPENDENT OXIDOREDUCTASE DOMAIN-CONTAINING PROTEIN"/>
    <property type="match status" value="1"/>
</dbReference>
<keyword evidence="2" id="KW-0285">Flavoprotein</keyword>
<keyword evidence="3" id="KW-0274">FAD</keyword>
<sequence length="187" mass="20814">MKVYRETAALLKISEEEQNRISSMPTFLMYRDELAGMPAFAKGAYILPPIQYPDGHWYLKIGHLALQNNPHVGCLKEAREWYANNGDQEVIDKYSRFLIDILPGLKVEEIKGMTCVTCGNPSELPYIDRVSATVTVAVVGNGRGATICDEVGRIAAQLSLTGQWDSELPKSCLKPFLIKDILASAFY</sequence>
<protein>
    <submittedName>
        <fullName evidence="5">DAO domain-containing protein</fullName>
    </submittedName>
</protein>
<dbReference type="PANTHER" id="PTHR10961">
    <property type="entry name" value="PEROXISOMAL SARCOSINE OXIDASE"/>
    <property type="match status" value="1"/>
</dbReference>
<proteinExistence type="predicted"/>
<dbReference type="InterPro" id="IPR045170">
    <property type="entry name" value="MTOX"/>
</dbReference>
<evidence type="ECO:0000256" key="1">
    <source>
        <dbReference type="ARBA" id="ARBA00001974"/>
    </source>
</evidence>